<gene>
    <name evidence="1" type="ORF">M8C21_013168</name>
</gene>
<organism evidence="1 2">
    <name type="scientific">Ambrosia artemisiifolia</name>
    <name type="common">Common ragweed</name>
    <dbReference type="NCBI Taxonomy" id="4212"/>
    <lineage>
        <taxon>Eukaryota</taxon>
        <taxon>Viridiplantae</taxon>
        <taxon>Streptophyta</taxon>
        <taxon>Embryophyta</taxon>
        <taxon>Tracheophyta</taxon>
        <taxon>Spermatophyta</taxon>
        <taxon>Magnoliopsida</taxon>
        <taxon>eudicotyledons</taxon>
        <taxon>Gunneridae</taxon>
        <taxon>Pentapetalae</taxon>
        <taxon>asterids</taxon>
        <taxon>campanulids</taxon>
        <taxon>Asterales</taxon>
        <taxon>Asteraceae</taxon>
        <taxon>Asteroideae</taxon>
        <taxon>Heliantheae alliance</taxon>
        <taxon>Heliantheae</taxon>
        <taxon>Ambrosia</taxon>
    </lineage>
</organism>
<dbReference type="Proteomes" id="UP001206925">
    <property type="component" value="Unassembled WGS sequence"/>
</dbReference>
<feature type="non-terminal residue" evidence="1">
    <location>
        <position position="30"/>
    </location>
</feature>
<protein>
    <submittedName>
        <fullName evidence="1">Uncharacterized protein</fullName>
    </submittedName>
</protein>
<accession>A0AAD5CAW8</accession>
<name>A0AAD5CAW8_AMBAR</name>
<dbReference type="AlphaFoldDB" id="A0AAD5CAW8"/>
<evidence type="ECO:0000313" key="2">
    <source>
        <dbReference type="Proteomes" id="UP001206925"/>
    </source>
</evidence>
<evidence type="ECO:0000313" key="1">
    <source>
        <dbReference type="EMBL" id="KAI7737840.1"/>
    </source>
</evidence>
<dbReference type="EMBL" id="JAMZMK010008941">
    <property type="protein sequence ID" value="KAI7737840.1"/>
    <property type="molecule type" value="Genomic_DNA"/>
</dbReference>
<reference evidence="1" key="1">
    <citation type="submission" date="2022-06" db="EMBL/GenBank/DDBJ databases">
        <title>Uncovering the hologenomic basis of an extraordinary plant invasion.</title>
        <authorList>
            <person name="Bieker V.C."/>
            <person name="Martin M.D."/>
            <person name="Gilbert T."/>
            <person name="Hodgins K."/>
            <person name="Battlay P."/>
            <person name="Petersen B."/>
            <person name="Wilson J."/>
        </authorList>
    </citation>
    <scope>NUCLEOTIDE SEQUENCE</scope>
    <source>
        <strain evidence="1">AA19_3_7</strain>
        <tissue evidence="1">Leaf</tissue>
    </source>
</reference>
<proteinExistence type="predicted"/>
<keyword evidence="2" id="KW-1185">Reference proteome</keyword>
<comment type="caution">
    <text evidence="1">The sequence shown here is derived from an EMBL/GenBank/DDBJ whole genome shotgun (WGS) entry which is preliminary data.</text>
</comment>
<sequence>MNNENRAREYFELVRSRGNASGMTSPCYVS</sequence>